<dbReference type="Proteomes" id="UP000006672">
    <property type="component" value="Unassembled WGS sequence"/>
</dbReference>
<accession>A0A8L7TIS5</accession>
<gene>
    <name evidence="1" type="primary">Bm836</name>
    <name evidence="1" type="ORF">BM_BM836</name>
</gene>
<evidence type="ECO:0000313" key="3">
    <source>
        <dbReference type="WBParaSite" id="Bm836a.1"/>
    </source>
</evidence>
<keyword evidence="2" id="KW-1185">Reference proteome</keyword>
<reference evidence="2" key="1">
    <citation type="journal article" date="2007" name="Science">
        <title>Draft genome of the filarial nematode parasite Brugia malayi.</title>
        <authorList>
            <person name="Ghedin E."/>
            <person name="Wang S."/>
            <person name="Spiro D."/>
            <person name="Caler E."/>
            <person name="Zhao Q."/>
            <person name="Crabtree J."/>
            <person name="Allen J.E."/>
            <person name="Delcher A.L."/>
            <person name="Guiliano D.B."/>
            <person name="Miranda-Saavedra D."/>
            <person name="Angiuoli S.V."/>
            <person name="Creasy T."/>
            <person name="Amedeo P."/>
            <person name="Haas B."/>
            <person name="El-Sayed N.M."/>
            <person name="Wortman J.R."/>
            <person name="Feldblyum T."/>
            <person name="Tallon L."/>
            <person name="Schatz M."/>
            <person name="Shumway M."/>
            <person name="Koo H."/>
            <person name="Salzberg S.L."/>
            <person name="Schobel S."/>
            <person name="Pertea M."/>
            <person name="Pop M."/>
            <person name="White O."/>
            <person name="Barton G.J."/>
            <person name="Carlow C.K."/>
            <person name="Crawford M.J."/>
            <person name="Daub J."/>
            <person name="Dimmic M.W."/>
            <person name="Estes C.F."/>
            <person name="Foster J.M."/>
            <person name="Ganatra M."/>
            <person name="Gregory W.F."/>
            <person name="Johnson N.M."/>
            <person name="Jin J."/>
            <person name="Komuniecki R."/>
            <person name="Korf I."/>
            <person name="Kumar S."/>
            <person name="Laney S."/>
            <person name="Li B.W."/>
            <person name="Li W."/>
            <person name="Lindblom T.H."/>
            <person name="Lustigman S."/>
            <person name="Ma D."/>
            <person name="Maina C.V."/>
            <person name="Martin D.M."/>
            <person name="McCarter J.P."/>
            <person name="McReynolds L."/>
            <person name="Mitreva M."/>
            <person name="Nutman T.B."/>
            <person name="Parkinson J."/>
            <person name="Peregrin-Alvarez J.M."/>
            <person name="Poole C."/>
            <person name="Ren Q."/>
            <person name="Saunders L."/>
            <person name="Sluder A.E."/>
            <person name="Smith K."/>
            <person name="Stanke M."/>
            <person name="Unnasch T.R."/>
            <person name="Ware J."/>
            <person name="Wei A.D."/>
            <person name="Weil G."/>
            <person name="Williams D.J."/>
            <person name="Zhang Y."/>
            <person name="Williams S.A."/>
            <person name="Fraser-Liggett C."/>
            <person name="Slatko B."/>
            <person name="Blaxter M.L."/>
            <person name="Scott A.L."/>
        </authorList>
    </citation>
    <scope>NUCLEOTIDE SEQUENCE</scope>
    <source>
        <strain evidence="2">FR3</strain>
    </source>
</reference>
<evidence type="ECO:0000313" key="2">
    <source>
        <dbReference type="Proteomes" id="UP000006672"/>
    </source>
</evidence>
<evidence type="ECO:0000313" key="1">
    <source>
        <dbReference type="EMBL" id="VIO90467.1"/>
    </source>
</evidence>
<proteinExistence type="predicted"/>
<name>A0A4E9F5K2_BRUMA</name>
<reference evidence="1" key="2">
    <citation type="submission" date="2019-04" db="EMBL/GenBank/DDBJ databases">
        <authorList>
            <person name="Howe K."/>
            <person name="Paulini M."/>
            <person name="Williams G."/>
        </authorList>
    </citation>
    <scope>NUCLEOTIDE SEQUENCE [LARGE SCALE GENOMIC DNA]</scope>
    <source>
        <strain evidence="1">FR3</strain>
    </source>
</reference>
<dbReference type="AlphaFoldDB" id="A0A4E9F5K2"/>
<dbReference type="OrthoDB" id="10424817at2759"/>
<dbReference type="GeneID" id="66060264"/>
<sequence length="89" mass="10237">MVLINKSMRLCELNLHNSNLILDDIKQKLREVKQEKLTLPESEYKEFKADMFDDLKLPFTINLLINDQNETVSVSSNIDTAKGTTPVNQ</sequence>
<dbReference type="CTD" id="66060264"/>
<protein>
    <submittedName>
        <fullName evidence="3">Bm1159</fullName>
    </submittedName>
</protein>
<dbReference type="EMBL" id="CAAKNF010000192">
    <property type="protein sequence ID" value="VIO90467.1"/>
    <property type="molecule type" value="Genomic_DNA"/>
</dbReference>
<dbReference type="WBParaSite" id="Bm836a.1">
    <property type="protein sequence ID" value="Bm836a.1"/>
    <property type="gene ID" value="WBGene00221097"/>
</dbReference>
<dbReference type="KEGG" id="bmy:BM_BM836"/>
<accession>A0A4E9F5K2</accession>
<organism evidence="1">
    <name type="scientific">Brugia malayi</name>
    <name type="common">Filarial nematode worm</name>
    <dbReference type="NCBI Taxonomy" id="6279"/>
    <lineage>
        <taxon>Eukaryota</taxon>
        <taxon>Metazoa</taxon>
        <taxon>Ecdysozoa</taxon>
        <taxon>Nematoda</taxon>
        <taxon>Chromadorea</taxon>
        <taxon>Rhabditida</taxon>
        <taxon>Spirurina</taxon>
        <taxon>Spiruromorpha</taxon>
        <taxon>Filarioidea</taxon>
        <taxon>Onchocercidae</taxon>
        <taxon>Brugia</taxon>
    </lineage>
</organism>
<dbReference type="RefSeq" id="XP_042932288.1">
    <property type="nucleotide sequence ID" value="XM_043076354.1"/>
</dbReference>
<reference evidence="3" key="3">
    <citation type="submission" date="2022-04" db="UniProtKB">
        <authorList>
            <consortium name="WormBaseParasite"/>
        </authorList>
    </citation>
    <scope>IDENTIFICATION</scope>
</reference>